<accession>A0A1Y2A696</accession>
<feature type="compositionally biased region" description="Acidic residues" evidence="1">
    <location>
        <begin position="89"/>
        <end position="102"/>
    </location>
</feature>
<dbReference type="Proteomes" id="UP000193144">
    <property type="component" value="Unassembled WGS sequence"/>
</dbReference>
<gene>
    <name evidence="2" type="ORF">BCR34DRAFT_555099</name>
</gene>
<feature type="compositionally biased region" description="Low complexity" evidence="1">
    <location>
        <begin position="78"/>
        <end position="88"/>
    </location>
</feature>
<feature type="compositionally biased region" description="Low complexity" evidence="1">
    <location>
        <begin position="17"/>
        <end position="35"/>
    </location>
</feature>
<keyword evidence="3" id="KW-1185">Reference proteome</keyword>
<feature type="compositionally biased region" description="Basic and acidic residues" evidence="1">
    <location>
        <begin position="44"/>
        <end position="54"/>
    </location>
</feature>
<comment type="caution">
    <text evidence="2">The sequence shown here is derived from an EMBL/GenBank/DDBJ whole genome shotgun (WGS) entry which is preliminary data.</text>
</comment>
<evidence type="ECO:0000313" key="3">
    <source>
        <dbReference type="Proteomes" id="UP000193144"/>
    </source>
</evidence>
<feature type="compositionally biased region" description="Pro residues" evidence="1">
    <location>
        <begin position="155"/>
        <end position="175"/>
    </location>
</feature>
<sequence length="192" mass="20587">MAPTLGKRKRVTREQLESSTRSPSPSDSASEQSSTDGGGEDMQDIFRRAFEAKFKPLAIEPISRTKKFSEEEQDPGEESGWSGISSGSEGDDSSDTDDDVDGVEIITHTSSHAPLEKLSKAELRAFMVRLPSPSPSQLTPTHSPPNPRPQHQNRSPPPLPNPPNPLTPTVPPKLPTSPTTSPSNGSSATHTS</sequence>
<feature type="region of interest" description="Disordered" evidence="1">
    <location>
        <begin position="1"/>
        <end position="192"/>
    </location>
</feature>
<name>A0A1Y2A696_9PLEO</name>
<feature type="compositionally biased region" description="Basic and acidic residues" evidence="1">
    <location>
        <begin position="114"/>
        <end position="123"/>
    </location>
</feature>
<dbReference type="EMBL" id="MCFA01000011">
    <property type="protein sequence ID" value="ORY17565.1"/>
    <property type="molecule type" value="Genomic_DNA"/>
</dbReference>
<dbReference type="OrthoDB" id="5556956at2759"/>
<evidence type="ECO:0000256" key="1">
    <source>
        <dbReference type="SAM" id="MobiDB-lite"/>
    </source>
</evidence>
<feature type="compositionally biased region" description="Basic residues" evidence="1">
    <location>
        <begin position="1"/>
        <end position="11"/>
    </location>
</feature>
<dbReference type="AlphaFoldDB" id="A0A1Y2A696"/>
<evidence type="ECO:0000313" key="2">
    <source>
        <dbReference type="EMBL" id="ORY17565.1"/>
    </source>
</evidence>
<dbReference type="STRING" id="1231657.A0A1Y2A696"/>
<protein>
    <submittedName>
        <fullName evidence="2">Uncharacterized protein</fullName>
    </submittedName>
</protein>
<proteinExistence type="predicted"/>
<reference evidence="2 3" key="1">
    <citation type="submission" date="2016-07" db="EMBL/GenBank/DDBJ databases">
        <title>Pervasive Adenine N6-methylation of Active Genes in Fungi.</title>
        <authorList>
            <consortium name="DOE Joint Genome Institute"/>
            <person name="Mondo S.J."/>
            <person name="Dannebaum R.O."/>
            <person name="Kuo R.C."/>
            <person name="Labutti K."/>
            <person name="Haridas S."/>
            <person name="Kuo A."/>
            <person name="Salamov A."/>
            <person name="Ahrendt S.R."/>
            <person name="Lipzen A."/>
            <person name="Sullivan W."/>
            <person name="Andreopoulos W.B."/>
            <person name="Clum A."/>
            <person name="Lindquist E."/>
            <person name="Daum C."/>
            <person name="Ramamoorthy G.K."/>
            <person name="Gryganskyi A."/>
            <person name="Culley D."/>
            <person name="Magnuson J.K."/>
            <person name="James T.Y."/>
            <person name="O'Malley M.A."/>
            <person name="Stajich J.E."/>
            <person name="Spatafora J.W."/>
            <person name="Visel A."/>
            <person name="Grigoriev I.V."/>
        </authorList>
    </citation>
    <scope>NUCLEOTIDE SEQUENCE [LARGE SCALE GENOMIC DNA]</scope>
    <source>
        <strain evidence="2 3">CBS 115471</strain>
    </source>
</reference>
<organism evidence="2 3">
    <name type="scientific">Clohesyomyces aquaticus</name>
    <dbReference type="NCBI Taxonomy" id="1231657"/>
    <lineage>
        <taxon>Eukaryota</taxon>
        <taxon>Fungi</taxon>
        <taxon>Dikarya</taxon>
        <taxon>Ascomycota</taxon>
        <taxon>Pezizomycotina</taxon>
        <taxon>Dothideomycetes</taxon>
        <taxon>Pleosporomycetidae</taxon>
        <taxon>Pleosporales</taxon>
        <taxon>Lindgomycetaceae</taxon>
        <taxon>Clohesyomyces</taxon>
    </lineage>
</organism>
<feature type="compositionally biased region" description="Low complexity" evidence="1">
    <location>
        <begin position="176"/>
        <end position="192"/>
    </location>
</feature>